<evidence type="ECO:0000313" key="3">
    <source>
        <dbReference type="EMBL" id="KAF7491141.1"/>
    </source>
</evidence>
<keyword evidence="2" id="KW-0812">Transmembrane</keyword>
<evidence type="ECO:0000256" key="2">
    <source>
        <dbReference type="SAM" id="Phobius"/>
    </source>
</evidence>
<feature type="transmembrane region" description="Helical" evidence="2">
    <location>
        <begin position="26"/>
        <end position="44"/>
    </location>
</feature>
<dbReference type="EMBL" id="WVUK01000060">
    <property type="protein sequence ID" value="KAF7491141.1"/>
    <property type="molecule type" value="Genomic_DNA"/>
</dbReference>
<feature type="compositionally biased region" description="Low complexity" evidence="1">
    <location>
        <begin position="119"/>
        <end position="133"/>
    </location>
</feature>
<feature type="region of interest" description="Disordered" evidence="1">
    <location>
        <begin position="110"/>
        <end position="135"/>
    </location>
</feature>
<evidence type="ECO:0000313" key="4">
    <source>
        <dbReference type="EnsemblMetazoa" id="KAF7491141.1"/>
    </source>
</evidence>
<keyword evidence="2" id="KW-0472">Membrane</keyword>
<dbReference type="OrthoDB" id="10070678at2759"/>
<dbReference type="EnsemblMetazoa" id="SSS_509s_mrna">
    <property type="protein sequence ID" value="KAF7491141.1"/>
    <property type="gene ID" value="SSS_509"/>
</dbReference>
<protein>
    <recommendedName>
        <fullName evidence="6">ZP domain-containing protein</fullName>
    </recommendedName>
</protein>
<name>A0A834R6U7_SARSC</name>
<reference evidence="5" key="1">
    <citation type="journal article" date="2020" name="PLoS Negl. Trop. Dis.">
        <title>High-quality nuclear genome for Sarcoptes scabiei-A critical resource for a neglected parasite.</title>
        <authorList>
            <person name="Korhonen P.K."/>
            <person name="Gasser R.B."/>
            <person name="Ma G."/>
            <person name="Wang T."/>
            <person name="Stroehlein A.J."/>
            <person name="Young N.D."/>
            <person name="Ang C.S."/>
            <person name="Fernando D.D."/>
            <person name="Lu H.C."/>
            <person name="Taylor S."/>
            <person name="Reynolds S.L."/>
            <person name="Mofiz E."/>
            <person name="Najaraj S.H."/>
            <person name="Gowda H."/>
            <person name="Madugundu A."/>
            <person name="Renuse S."/>
            <person name="Holt D."/>
            <person name="Pandey A."/>
            <person name="Papenfuss A.T."/>
            <person name="Fischer K."/>
        </authorList>
    </citation>
    <scope>NUCLEOTIDE SEQUENCE [LARGE SCALE GENOMIC DNA]</scope>
</reference>
<proteinExistence type="predicted"/>
<feature type="transmembrane region" description="Helical" evidence="2">
    <location>
        <begin position="824"/>
        <end position="848"/>
    </location>
</feature>
<feature type="region of interest" description="Disordered" evidence="1">
    <location>
        <begin position="243"/>
        <end position="262"/>
    </location>
</feature>
<evidence type="ECO:0000256" key="1">
    <source>
        <dbReference type="SAM" id="MobiDB-lite"/>
    </source>
</evidence>
<accession>A0A834R6U7</accession>
<keyword evidence="2" id="KW-1133">Transmembrane helix</keyword>
<organism evidence="3">
    <name type="scientific">Sarcoptes scabiei</name>
    <name type="common">Itch mite</name>
    <name type="synonym">Acarus scabiei</name>
    <dbReference type="NCBI Taxonomy" id="52283"/>
    <lineage>
        <taxon>Eukaryota</taxon>
        <taxon>Metazoa</taxon>
        <taxon>Ecdysozoa</taxon>
        <taxon>Arthropoda</taxon>
        <taxon>Chelicerata</taxon>
        <taxon>Arachnida</taxon>
        <taxon>Acari</taxon>
        <taxon>Acariformes</taxon>
        <taxon>Sarcoptiformes</taxon>
        <taxon>Astigmata</taxon>
        <taxon>Psoroptidia</taxon>
        <taxon>Sarcoptoidea</taxon>
        <taxon>Sarcoptidae</taxon>
        <taxon>Sarcoptinae</taxon>
        <taxon>Sarcoptes</taxon>
    </lineage>
</organism>
<dbReference type="PANTHER" id="PTHR46560">
    <property type="entry name" value="CYPHER, ISOFORM B"/>
    <property type="match status" value="1"/>
</dbReference>
<reference evidence="4" key="3">
    <citation type="submission" date="2022-06" db="UniProtKB">
        <authorList>
            <consortium name="EnsemblMetazoa"/>
        </authorList>
    </citation>
    <scope>IDENTIFICATION</scope>
</reference>
<evidence type="ECO:0000313" key="5">
    <source>
        <dbReference type="Proteomes" id="UP000070412"/>
    </source>
</evidence>
<evidence type="ECO:0008006" key="6">
    <source>
        <dbReference type="Google" id="ProtNLM"/>
    </source>
</evidence>
<dbReference type="Proteomes" id="UP000070412">
    <property type="component" value="Unassembled WGS sequence"/>
</dbReference>
<reference evidence="3" key="2">
    <citation type="submission" date="2020-01" db="EMBL/GenBank/DDBJ databases">
        <authorList>
            <person name="Korhonen P.K.K."/>
            <person name="Guangxu M.G."/>
            <person name="Wang T.W."/>
            <person name="Stroehlein A.J.S."/>
            <person name="Young N.D."/>
            <person name="Ang C.-S.A."/>
            <person name="Fernando D.W.F."/>
            <person name="Lu H.L."/>
            <person name="Taylor S.T."/>
            <person name="Ehtesham M.E.M."/>
            <person name="Najaraj S.H.N."/>
            <person name="Harsha G.H.G."/>
            <person name="Madugundu A.M."/>
            <person name="Renuse S.R."/>
            <person name="Holt D.H."/>
            <person name="Pandey A.P."/>
            <person name="Papenfuss A.P."/>
            <person name="Gasser R.B.G."/>
            <person name="Fischer K.F."/>
        </authorList>
    </citation>
    <scope>NUCLEOTIDE SEQUENCE</scope>
    <source>
        <strain evidence="3">SSS_KF_BRIS2020</strain>
    </source>
</reference>
<sequence length="1504" mass="172617">MRIMKTTKTSVKIISKHHHCHHCSEYSSVILFLVIFLILNINLVCINAQKNGENYHEKVEVIDQNVRHQPNHHFSSTYTRNDQKSTTGLDRISHDPVIYRVKENNINNYNHHHAHSDFQQSSSSTNAADQSSSLADRHDGVRYVIRGDGQNFQNISTFERTSYTPYNNGETYNRAASFEELEGFDDDTFLVSNRDNNSLVNDRPRSSTRFYTQRFNQSRNHRPASSGQQWKNLNIGSINSNIHGFQSSKRDQSDISRLPNSPESFGTITEIHEDFPLNRSSTQHYPTNFVISPSSDSSSSRFNHIETVTSDNVNFERNTSGNSHLYNISEYDRNSERTGHYDDWNYVGVVNLPNNTASSYHQGVHHNYSSYVDPFNRTRHFPTVGYVHPGIGNVILVDRDDRHESAHQPNRTSFQTVANGTLVNHTLHATRPDHRAPVSLDLNDDIYNHSRFDSSEFAEGNRILSVDGHAVRLGPQDRLIVGDADRIRLGHQNRIAIGNLNRTILSPYSIATGYLNRTDGYHNYSSGSFAEHGDSHSRIGHLNASQPSLGTDWTSHIYRPSYRYNQEIPANRTIQPDTSISSLNNGILNSPVRTRIEETNRIDNAQVRPVVGTGSAVVYDSREGVNIENRFSSENIIAADDGAEIAKEKKLSNSEVEALNIARIVSDKEKEDLEKKSALNVAKLAATDQLESEIITNMTRAYLSCESGEMIVKINFTEPFRGVGYADYDRSSPCKFYGDGKKYYEMRLPLKGCGTKQEAPRIFINNIILRFHRSLELEEDEIKTIICRYPPPLAPPPPLIAAPILEQPPIPAPFHPAKLSEVELLLIVSALLFLTLLLLGIGIGYYCLKKRKVKVVRKFVPPAEIPYFPPPSISSEEHSIISEGSIVHRDDYQFQNLGFIPEAKLTYADDVFYHDQDYIDDDIIESNQNVIVPPVPFYKTKKFDDRFVTNASENDVDDELEVNQLIVPKKPKITKITTDQYFVTPKTTTEIVDEVTTHRVIVPKKNLTTKKIDDTYITPQEENQIEDEVITQRAFVPKTISSEQVDHYIHSESEIEMLDDTNETKIIASRPNVSIENTDDHYRTDLYEIDEIIEDEKDFKYVPSPSPTTRIVQTTEDDEIITKTRDVEEFVDDSNYRLIKQKPSRPPRKPKITVKNIDDFYVTNITETETNEHVTKIGRSMPNLALQIEEYESKEEIEDRDIRMTQFDVRVRSIPVNRTNTLRKTNIENTMKIEEVLRVLENPPREKLPKIDEHLMLPTRNRLRNIIIKDEVFRTLIIESTTIEEYYEKIQCHPTYGPMFEPPTWDVIFRLFSLPEVQKLPKGKYSDTFRSAVSSHEARSVTEEDVTFSRSRSSYIRENVPPPDYAIDDDIEYRSRTDHWASNLPDPKRFHKYSPDQPPIQPAFGTTRRIYQPKSTPASSKPSSLFGDRHLANPYGEPLTARNRLFDYDIRPYSPDLDALSLEPSQSYLSYSGSFRRRDHQIKSEEREEIKSTTETNVYDWKFQ</sequence>
<keyword evidence="5" id="KW-1185">Reference proteome</keyword>
<dbReference type="PANTHER" id="PTHR46560:SF11">
    <property type="entry name" value="GH09980P"/>
    <property type="match status" value="1"/>
</dbReference>
<gene>
    <name evidence="3" type="ORF">SSS_509</name>
</gene>